<accession>A0A367Y101</accession>
<comment type="caution">
    <text evidence="3">The sequence shown here is derived from an EMBL/GenBank/DDBJ whole genome shotgun (WGS) entry which is preliminary data.</text>
</comment>
<dbReference type="GO" id="GO:0033588">
    <property type="term" value="C:elongator holoenzyme complex"/>
    <property type="evidence" value="ECO:0007669"/>
    <property type="project" value="InterPro"/>
</dbReference>
<evidence type="ECO:0000313" key="3">
    <source>
        <dbReference type="EMBL" id="RCK59527.1"/>
    </source>
</evidence>
<comment type="similarity">
    <text evidence="2">Belongs to the ELP6 family.</text>
</comment>
<keyword evidence="4" id="KW-1185">Reference proteome</keyword>
<dbReference type="Gene3D" id="3.40.50.300">
    <property type="entry name" value="P-loop containing nucleotide triphosphate hydrolases"/>
    <property type="match status" value="1"/>
</dbReference>
<dbReference type="GO" id="GO:0002098">
    <property type="term" value="P:tRNA wobble uridine modification"/>
    <property type="evidence" value="ECO:0007669"/>
    <property type="project" value="InterPro"/>
</dbReference>
<dbReference type="UniPathway" id="UPA00988"/>
<gene>
    <name evidence="3" type="primary">ELP6</name>
    <name evidence="3" type="ORF">Cantr_07080</name>
</gene>
<sequence>MSSNPSQDLIFFKDNSLISSDILASPYAYLSTITYNQSTSPTWLVNSLIETSLVGSANLVNTDLKRVANRSKVTVISFVHNKEQYVLNCKKNIDLEHNGKNFTFVDYFTKLFTELIKDPENASMEVGKLFDVDVMDGVVFLENPEILLYGTSITSDELLFNIMKLNKKCKQLFVISAKGENVVNNDALLPTDPGFKESDFLIKLFHRSQLNISLQPLNTGRAKDITGSLTVSKGAIPYYKLPNLKINEREYVYNVTKDSQIKLYYR</sequence>
<dbReference type="InterPro" id="IPR027417">
    <property type="entry name" value="P-loop_NTPase"/>
</dbReference>
<dbReference type="AlphaFoldDB" id="A0A367Y101"/>
<dbReference type="OrthoDB" id="9995306at2759"/>
<evidence type="ECO:0000256" key="1">
    <source>
        <dbReference type="ARBA" id="ARBA00005043"/>
    </source>
</evidence>
<dbReference type="InterPro" id="IPR018627">
    <property type="entry name" value="ELP6"/>
</dbReference>
<name>A0A367Y101_9ASCO</name>
<protein>
    <submittedName>
        <fullName evidence="3">Elongator complex protein 6</fullName>
    </submittedName>
</protein>
<dbReference type="PANTHER" id="PTHR16184">
    <property type="entry name" value="ELONGATOR COMPLEX PROTEIN 6"/>
    <property type="match status" value="1"/>
</dbReference>
<dbReference type="CDD" id="cd19495">
    <property type="entry name" value="Elp6"/>
    <property type="match status" value="1"/>
</dbReference>
<reference evidence="3 4" key="1">
    <citation type="submission" date="2018-06" db="EMBL/GenBank/DDBJ databases">
        <title>Whole genome sequencing of Candida tropicalis (genome annotated by CSBL at Korea University).</title>
        <authorList>
            <person name="Ahn J."/>
        </authorList>
    </citation>
    <scope>NUCLEOTIDE SEQUENCE [LARGE SCALE GENOMIC DNA]</scope>
    <source>
        <strain evidence="3 4">ATCC 20962</strain>
    </source>
</reference>
<evidence type="ECO:0000256" key="2">
    <source>
        <dbReference type="ARBA" id="ARBA00008837"/>
    </source>
</evidence>
<comment type="pathway">
    <text evidence="1">tRNA modification; 5-methoxycarbonylmethyl-2-thiouridine-tRNA biosynthesis.</text>
</comment>
<dbReference type="Proteomes" id="UP000253472">
    <property type="component" value="Unassembled WGS sequence"/>
</dbReference>
<dbReference type="EMBL" id="QLNQ01000027">
    <property type="protein sequence ID" value="RCK59527.1"/>
    <property type="molecule type" value="Genomic_DNA"/>
</dbReference>
<dbReference type="PANTHER" id="PTHR16184:SF6">
    <property type="entry name" value="ELONGATOR COMPLEX PROTEIN 6"/>
    <property type="match status" value="1"/>
</dbReference>
<proteinExistence type="inferred from homology"/>
<dbReference type="STRING" id="5486.A0A367Y101"/>
<organism evidence="3 4">
    <name type="scientific">Candida viswanathii</name>
    <dbReference type="NCBI Taxonomy" id="5486"/>
    <lineage>
        <taxon>Eukaryota</taxon>
        <taxon>Fungi</taxon>
        <taxon>Dikarya</taxon>
        <taxon>Ascomycota</taxon>
        <taxon>Saccharomycotina</taxon>
        <taxon>Pichiomycetes</taxon>
        <taxon>Debaryomycetaceae</taxon>
        <taxon>Candida/Lodderomyces clade</taxon>
        <taxon>Candida</taxon>
    </lineage>
</organism>
<evidence type="ECO:0000313" key="4">
    <source>
        <dbReference type="Proteomes" id="UP000253472"/>
    </source>
</evidence>